<sequence length="250" mass="26291">MKIGEVEVFLNYGHLVIGSASDADFDLLVSDPPMSDTNHVILATRAQIAPVRIGLWRGAAPKSSRQIFTGDVQLATGYVTLRESSEPPFFAWPATSAGARVTLSIGADSWDPATDITVVVEPGADSMPDVASRSSFVESIAALGSLGQIDRALNGHNYPLDRLAAAMRILRNASHEGVSDARVGYGIASVAEWLKWLHPAISMGIIESASEKIRNDLGGGAVSGEVEAHALIASISSALGISADELLMAR</sequence>
<protein>
    <submittedName>
        <fullName evidence="1">Uncharacterized protein</fullName>
    </submittedName>
</protein>
<dbReference type="AlphaFoldDB" id="A0AB39MDR3"/>
<gene>
    <name evidence="1" type="ORF">AB5J58_29285</name>
</gene>
<reference evidence="1" key="1">
    <citation type="submission" date="2024-07" db="EMBL/GenBank/DDBJ databases">
        <authorList>
            <person name="Yu S.T."/>
        </authorList>
    </citation>
    <scope>NUCLEOTIDE SEQUENCE</scope>
    <source>
        <strain evidence="1">R08</strain>
    </source>
</reference>
<proteinExistence type="predicted"/>
<dbReference type="EMBL" id="CP163431">
    <property type="protein sequence ID" value="XDQ03999.1"/>
    <property type="molecule type" value="Genomic_DNA"/>
</dbReference>
<name>A0AB39MDR3_9ACTN</name>
<accession>A0AB39MDR3</accession>
<dbReference type="RefSeq" id="WP_369189733.1">
    <property type="nucleotide sequence ID" value="NZ_CP163431.1"/>
</dbReference>
<organism evidence="1">
    <name type="scientific">Streptomyces sp. R08</name>
    <dbReference type="NCBI Taxonomy" id="3238624"/>
    <lineage>
        <taxon>Bacteria</taxon>
        <taxon>Bacillati</taxon>
        <taxon>Actinomycetota</taxon>
        <taxon>Actinomycetes</taxon>
        <taxon>Kitasatosporales</taxon>
        <taxon>Streptomycetaceae</taxon>
        <taxon>Streptomyces</taxon>
    </lineage>
</organism>
<evidence type="ECO:0000313" key="1">
    <source>
        <dbReference type="EMBL" id="XDQ03999.1"/>
    </source>
</evidence>